<organism evidence="2 3">
    <name type="scientific">Novilysobacter selenitireducens</name>
    <dbReference type="NCBI Taxonomy" id="2872639"/>
    <lineage>
        <taxon>Bacteria</taxon>
        <taxon>Pseudomonadati</taxon>
        <taxon>Pseudomonadota</taxon>
        <taxon>Gammaproteobacteria</taxon>
        <taxon>Lysobacterales</taxon>
        <taxon>Lysobacteraceae</taxon>
        <taxon>Novilysobacter</taxon>
    </lineage>
</organism>
<name>A0ABS7T6S0_9GAMM</name>
<dbReference type="Proteomes" id="UP001430954">
    <property type="component" value="Unassembled WGS sequence"/>
</dbReference>
<dbReference type="EMBL" id="JAINZW010000003">
    <property type="protein sequence ID" value="MBZ4039576.1"/>
    <property type="molecule type" value="Genomic_DNA"/>
</dbReference>
<accession>A0ABS7T6S0</accession>
<keyword evidence="3" id="KW-1185">Reference proteome</keyword>
<feature type="chain" id="PRO_5046779467" evidence="1">
    <location>
        <begin position="20"/>
        <end position="164"/>
    </location>
</feature>
<feature type="signal peptide" evidence="1">
    <location>
        <begin position="1"/>
        <end position="19"/>
    </location>
</feature>
<comment type="caution">
    <text evidence="2">The sequence shown here is derived from an EMBL/GenBank/DDBJ whole genome shotgun (WGS) entry which is preliminary data.</text>
</comment>
<proteinExistence type="predicted"/>
<evidence type="ECO:0000313" key="2">
    <source>
        <dbReference type="EMBL" id="MBZ4039576.1"/>
    </source>
</evidence>
<evidence type="ECO:0000256" key="1">
    <source>
        <dbReference type="SAM" id="SignalP"/>
    </source>
</evidence>
<dbReference type="PROSITE" id="PS51257">
    <property type="entry name" value="PROKAR_LIPOPROTEIN"/>
    <property type="match status" value="1"/>
</dbReference>
<reference evidence="2 3" key="1">
    <citation type="submission" date="2021-09" db="EMBL/GenBank/DDBJ databases">
        <title>Lysobacter sp. 13A isolated from the river sediment.</title>
        <authorList>
            <person name="Liu H."/>
            <person name="Li S."/>
            <person name="Mao S."/>
        </authorList>
    </citation>
    <scope>NUCLEOTIDE SEQUENCE [LARGE SCALE GENOMIC DNA]</scope>
    <source>
        <strain evidence="2 3">13A</strain>
    </source>
</reference>
<gene>
    <name evidence="2" type="ORF">K6753_08515</name>
</gene>
<keyword evidence="1" id="KW-0732">Signal</keyword>
<sequence>MNTTTRMLLVACLSLPMLAACNQEADETAVVEQAPLTVPADNNDDAWGTYLTEVVRRNMDDVVSSPYLYYLPAEDAADFQGFYDRQLEKAQGDIARGVTEGNMLAYGSPASAKMADMIVSAFEGADPGSMKGVKVLFIGNAADSARVEAAVAPTGVNYKFVEAK</sequence>
<evidence type="ECO:0000313" key="3">
    <source>
        <dbReference type="Proteomes" id="UP001430954"/>
    </source>
</evidence>
<dbReference type="RefSeq" id="WP_223676026.1">
    <property type="nucleotide sequence ID" value="NZ_JAINZW010000003.1"/>
</dbReference>
<protein>
    <submittedName>
        <fullName evidence="2">Uncharacterized protein</fullName>
    </submittedName>
</protein>